<dbReference type="InterPro" id="IPR056444">
    <property type="entry name" value="Zn_ribbon_GRF_2"/>
</dbReference>
<keyword evidence="3" id="KW-1185">Reference proteome</keyword>
<accession>A0A6A6R3B7</accession>
<evidence type="ECO:0000313" key="3">
    <source>
        <dbReference type="Proteomes" id="UP000799750"/>
    </source>
</evidence>
<name>A0A6A6R3B7_9PEZI</name>
<evidence type="ECO:0000313" key="2">
    <source>
        <dbReference type="EMBL" id="KAF2498794.1"/>
    </source>
</evidence>
<dbReference type="OrthoDB" id="4469945at2759"/>
<proteinExistence type="predicted"/>
<dbReference type="Pfam" id="PF23549">
    <property type="entry name" value="Zn_ribbon_GRF_2"/>
    <property type="match status" value="1"/>
</dbReference>
<dbReference type="Proteomes" id="UP000799750">
    <property type="component" value="Unassembled WGS sequence"/>
</dbReference>
<sequence length="94" mass="10603">TRFVTRRSNRKGNTGRPYFKCLSCDRFLCFADRRGNDPSNPLCFCGASIKRQISGPEKDVARGVHFVCRLGECAFYRICVDANHQQCIVANGLL</sequence>
<gene>
    <name evidence="2" type="ORF">BU16DRAFT_443877</name>
</gene>
<organism evidence="2 3">
    <name type="scientific">Lophium mytilinum</name>
    <dbReference type="NCBI Taxonomy" id="390894"/>
    <lineage>
        <taxon>Eukaryota</taxon>
        <taxon>Fungi</taxon>
        <taxon>Dikarya</taxon>
        <taxon>Ascomycota</taxon>
        <taxon>Pezizomycotina</taxon>
        <taxon>Dothideomycetes</taxon>
        <taxon>Pleosporomycetidae</taxon>
        <taxon>Mytilinidiales</taxon>
        <taxon>Mytilinidiaceae</taxon>
        <taxon>Lophium</taxon>
    </lineage>
</organism>
<dbReference type="AlphaFoldDB" id="A0A6A6R3B7"/>
<reference evidence="2" key="1">
    <citation type="journal article" date="2020" name="Stud. Mycol.">
        <title>101 Dothideomycetes genomes: a test case for predicting lifestyles and emergence of pathogens.</title>
        <authorList>
            <person name="Haridas S."/>
            <person name="Albert R."/>
            <person name="Binder M."/>
            <person name="Bloem J."/>
            <person name="Labutti K."/>
            <person name="Salamov A."/>
            <person name="Andreopoulos B."/>
            <person name="Baker S."/>
            <person name="Barry K."/>
            <person name="Bills G."/>
            <person name="Bluhm B."/>
            <person name="Cannon C."/>
            <person name="Castanera R."/>
            <person name="Culley D."/>
            <person name="Daum C."/>
            <person name="Ezra D."/>
            <person name="Gonzalez J."/>
            <person name="Henrissat B."/>
            <person name="Kuo A."/>
            <person name="Liang C."/>
            <person name="Lipzen A."/>
            <person name="Lutzoni F."/>
            <person name="Magnuson J."/>
            <person name="Mondo S."/>
            <person name="Nolan M."/>
            <person name="Ohm R."/>
            <person name="Pangilinan J."/>
            <person name="Park H.-J."/>
            <person name="Ramirez L."/>
            <person name="Alfaro M."/>
            <person name="Sun H."/>
            <person name="Tritt A."/>
            <person name="Yoshinaga Y."/>
            <person name="Zwiers L.-H."/>
            <person name="Turgeon B."/>
            <person name="Goodwin S."/>
            <person name="Spatafora J."/>
            <person name="Crous P."/>
            <person name="Grigoriev I."/>
        </authorList>
    </citation>
    <scope>NUCLEOTIDE SEQUENCE</scope>
    <source>
        <strain evidence="2">CBS 269.34</strain>
    </source>
</reference>
<feature type="non-terminal residue" evidence="2">
    <location>
        <position position="94"/>
    </location>
</feature>
<protein>
    <recommendedName>
        <fullName evidence="1">GRF-like zinc ribbon domain-containing protein</fullName>
    </recommendedName>
</protein>
<feature type="non-terminal residue" evidence="2">
    <location>
        <position position="1"/>
    </location>
</feature>
<dbReference type="EMBL" id="MU004185">
    <property type="protein sequence ID" value="KAF2498794.1"/>
    <property type="molecule type" value="Genomic_DNA"/>
</dbReference>
<feature type="domain" description="GRF-like zinc ribbon" evidence="1">
    <location>
        <begin position="1"/>
        <end position="34"/>
    </location>
</feature>
<evidence type="ECO:0000259" key="1">
    <source>
        <dbReference type="Pfam" id="PF23549"/>
    </source>
</evidence>